<feature type="transmembrane region" description="Helical" evidence="8">
    <location>
        <begin position="91"/>
        <end position="113"/>
    </location>
</feature>
<feature type="transmembrane region" description="Helical" evidence="8">
    <location>
        <begin position="150"/>
        <end position="171"/>
    </location>
</feature>
<feature type="transmembrane region" description="Helical" evidence="8">
    <location>
        <begin position="58"/>
        <end position="79"/>
    </location>
</feature>
<feature type="transmembrane region" description="Helical" evidence="8">
    <location>
        <begin position="177"/>
        <end position="197"/>
    </location>
</feature>
<dbReference type="GO" id="GO:0005886">
    <property type="term" value="C:plasma membrane"/>
    <property type="evidence" value="ECO:0007669"/>
    <property type="project" value="UniProtKB-SubCell"/>
</dbReference>
<organism evidence="10 11">
    <name type="scientific">Blautia obeum ATCC 29174</name>
    <dbReference type="NCBI Taxonomy" id="411459"/>
    <lineage>
        <taxon>Bacteria</taxon>
        <taxon>Bacillati</taxon>
        <taxon>Bacillota</taxon>
        <taxon>Clostridia</taxon>
        <taxon>Lachnospirales</taxon>
        <taxon>Lachnospiraceae</taxon>
        <taxon>Blautia</taxon>
    </lineage>
</organism>
<feature type="transmembrane region" description="Helical" evidence="8">
    <location>
        <begin position="21"/>
        <end position="46"/>
    </location>
</feature>
<keyword evidence="2" id="KW-0813">Transport</keyword>
<keyword evidence="6 8" id="KW-1133">Transmembrane helix</keyword>
<protein>
    <recommendedName>
        <fullName evidence="9">Major facilitator superfamily associated domain-containing protein</fullName>
    </recommendedName>
</protein>
<evidence type="ECO:0000256" key="2">
    <source>
        <dbReference type="ARBA" id="ARBA00022448"/>
    </source>
</evidence>
<feature type="transmembrane region" description="Helical" evidence="8">
    <location>
        <begin position="119"/>
        <end position="138"/>
    </location>
</feature>
<dbReference type="GO" id="GO:0015528">
    <property type="term" value="F:lactose:proton symporter activity"/>
    <property type="evidence" value="ECO:0007669"/>
    <property type="project" value="TreeGrafter"/>
</dbReference>
<evidence type="ECO:0000256" key="7">
    <source>
        <dbReference type="ARBA" id="ARBA00023136"/>
    </source>
</evidence>
<keyword evidence="7 8" id="KW-0472">Membrane</keyword>
<sequence length="248" mass="26830">MYNRSTLTKEFRIMSPSKSKNLTPSYAVIQGLYWMYFAAIMSFSGFFLLSGGFTNTQIGILAAIAGLLSAVLQPVLAGYADQPQSPSLKKLIQMLYFLQLILVIGLFLSHSLILTGLLYGSSIALLQLMTPFINSLGMESINQGHSLNFGLARGMGSVAYACICYILGIITVKAGPVSIPITVIVLTLLSLGILILFPFSKAKSDSTATNAPKSSSDSNPITFFQEIQTFFPGTARMYLYLSQPCSAE</sequence>
<dbReference type="Proteomes" id="UP000006002">
    <property type="component" value="Unassembled WGS sequence"/>
</dbReference>
<dbReference type="Pfam" id="PF12832">
    <property type="entry name" value="MFS_1_like"/>
    <property type="match status" value="1"/>
</dbReference>
<dbReference type="PANTHER" id="PTHR23522">
    <property type="entry name" value="BLL5896 PROTEIN"/>
    <property type="match status" value="1"/>
</dbReference>
<reference evidence="10 11" key="1">
    <citation type="submission" date="2007-03" db="EMBL/GenBank/DDBJ databases">
        <authorList>
            <person name="Fulton L."/>
            <person name="Clifton S."/>
            <person name="Fulton B."/>
            <person name="Xu J."/>
            <person name="Minx P."/>
            <person name="Pepin K.H."/>
            <person name="Johnson M."/>
            <person name="Thiruvilangam P."/>
            <person name="Bhonagiri V."/>
            <person name="Nash W.E."/>
            <person name="Mardis E.R."/>
            <person name="Wilson R.K."/>
        </authorList>
    </citation>
    <scope>NUCLEOTIDE SEQUENCE [LARGE SCALE GENOMIC DNA]</scope>
    <source>
        <strain evidence="10 11">ATCC 29174</strain>
    </source>
</reference>
<dbReference type="Gene3D" id="1.20.1250.20">
    <property type="entry name" value="MFS general substrate transporter like domains"/>
    <property type="match status" value="1"/>
</dbReference>
<dbReference type="GO" id="GO:0030395">
    <property type="term" value="F:lactose binding"/>
    <property type="evidence" value="ECO:0007669"/>
    <property type="project" value="TreeGrafter"/>
</dbReference>
<reference evidence="10 11" key="2">
    <citation type="submission" date="2007-04" db="EMBL/GenBank/DDBJ databases">
        <title>Draft genome sequence of Ruminococcus obeum (ATCC 29174).</title>
        <authorList>
            <person name="Sudarsanam P."/>
            <person name="Ley R."/>
            <person name="Guruge J."/>
            <person name="Turnbaugh P.J."/>
            <person name="Mahowald M."/>
            <person name="Liep D."/>
            <person name="Gordon J."/>
        </authorList>
    </citation>
    <scope>NUCLEOTIDE SEQUENCE [LARGE SCALE GENOMIC DNA]</scope>
    <source>
        <strain evidence="10 11">ATCC 29174</strain>
    </source>
</reference>
<evidence type="ECO:0000259" key="9">
    <source>
        <dbReference type="Pfam" id="PF12832"/>
    </source>
</evidence>
<gene>
    <name evidence="10" type="ORF">RUMOBE_00973</name>
</gene>
<dbReference type="SUPFAM" id="SSF103473">
    <property type="entry name" value="MFS general substrate transporter"/>
    <property type="match status" value="1"/>
</dbReference>
<name>A5ZPQ6_9FIRM</name>
<feature type="domain" description="Major facilitator superfamily associated" evidence="9">
    <location>
        <begin position="28"/>
        <end position="214"/>
    </location>
</feature>
<evidence type="ECO:0000256" key="5">
    <source>
        <dbReference type="ARBA" id="ARBA00022692"/>
    </source>
</evidence>
<accession>A5ZPQ6</accession>
<evidence type="ECO:0000256" key="1">
    <source>
        <dbReference type="ARBA" id="ARBA00004429"/>
    </source>
</evidence>
<evidence type="ECO:0000313" key="10">
    <source>
        <dbReference type="EMBL" id="EDM88852.1"/>
    </source>
</evidence>
<dbReference type="eggNOG" id="COG2814">
    <property type="taxonomic scope" value="Bacteria"/>
</dbReference>
<evidence type="ECO:0000313" key="11">
    <source>
        <dbReference type="Proteomes" id="UP000006002"/>
    </source>
</evidence>
<dbReference type="InterPro" id="IPR036259">
    <property type="entry name" value="MFS_trans_sf"/>
</dbReference>
<comment type="subcellular location">
    <subcellularLocation>
        <location evidence="1">Cell inner membrane</location>
        <topology evidence="1">Multi-pass membrane protein</topology>
    </subcellularLocation>
</comment>
<dbReference type="PANTHER" id="PTHR23522:SF10">
    <property type="entry name" value="3-PHENYLPROPIONIC ACID TRANSPORTER-RELATED"/>
    <property type="match status" value="1"/>
</dbReference>
<dbReference type="HOGENOM" id="CLU_1118463_0_0_9"/>
<evidence type="ECO:0000256" key="4">
    <source>
        <dbReference type="ARBA" id="ARBA00022519"/>
    </source>
</evidence>
<evidence type="ECO:0000256" key="8">
    <source>
        <dbReference type="SAM" id="Phobius"/>
    </source>
</evidence>
<dbReference type="AlphaFoldDB" id="A5ZPQ6"/>
<keyword evidence="5 8" id="KW-0812">Transmembrane</keyword>
<evidence type="ECO:0000256" key="6">
    <source>
        <dbReference type="ARBA" id="ARBA00022989"/>
    </source>
</evidence>
<comment type="caution">
    <text evidence="10">The sequence shown here is derived from an EMBL/GenBank/DDBJ whole genome shotgun (WGS) entry which is preliminary data.</text>
</comment>
<keyword evidence="4" id="KW-0997">Cell inner membrane</keyword>
<keyword evidence="3" id="KW-1003">Cell membrane</keyword>
<evidence type="ECO:0000256" key="3">
    <source>
        <dbReference type="ARBA" id="ARBA00022475"/>
    </source>
</evidence>
<proteinExistence type="predicted"/>
<dbReference type="EMBL" id="AAVO02000002">
    <property type="protein sequence ID" value="EDM88852.1"/>
    <property type="molecule type" value="Genomic_DNA"/>
</dbReference>
<dbReference type="InterPro" id="IPR024989">
    <property type="entry name" value="MFS_assoc_dom"/>
</dbReference>